<comment type="similarity">
    <text evidence="7">Belongs to the FtsB family.</text>
</comment>
<sequence length="108" mass="12221">MRLLFIILALLTAITQYPLWWGKGGWLRVQELERKASSQQETNEALIARNNALQAEVQDLKSGKAAVEERARAELGMIKDGEIFVQILAPHEREPEIKTPQISKKKGN</sequence>
<dbReference type="InterPro" id="IPR023081">
    <property type="entry name" value="Cell_div_FtsB"/>
</dbReference>
<keyword evidence="9" id="KW-1185">Reference proteome</keyword>
<evidence type="ECO:0000256" key="1">
    <source>
        <dbReference type="ARBA" id="ARBA00022475"/>
    </source>
</evidence>
<gene>
    <name evidence="7" type="primary">ftsB</name>
    <name evidence="8" type="ORF">SAMN04488135_11916</name>
</gene>
<dbReference type="PANTHER" id="PTHR37485:SF1">
    <property type="entry name" value="CELL DIVISION PROTEIN FTSB"/>
    <property type="match status" value="1"/>
</dbReference>
<keyword evidence="4 7" id="KW-1133">Transmembrane helix</keyword>
<dbReference type="GO" id="GO:0030428">
    <property type="term" value="C:cell septum"/>
    <property type="evidence" value="ECO:0007669"/>
    <property type="project" value="TreeGrafter"/>
</dbReference>
<reference evidence="8 9" key="1">
    <citation type="submission" date="2016-11" db="EMBL/GenBank/DDBJ databases">
        <authorList>
            <person name="Jaros S."/>
            <person name="Januszkiewicz K."/>
            <person name="Wedrychowicz H."/>
        </authorList>
    </citation>
    <scope>NUCLEOTIDE SEQUENCE [LARGE SCALE GENOMIC DNA]</scope>
    <source>
        <strain evidence="8 9">CGMCC 1.10190</strain>
    </source>
</reference>
<proteinExistence type="inferred from homology"/>
<evidence type="ECO:0000313" key="8">
    <source>
        <dbReference type="EMBL" id="SHI28068.1"/>
    </source>
</evidence>
<comment type="function">
    <text evidence="7">Essential cell division protein. May link together the upstream cell division proteins, which are predominantly cytoplasmic, with the downstream cell division proteins, which are predominantly periplasmic.</text>
</comment>
<name>A0A1M5ZV89_9BURK</name>
<comment type="subcellular location">
    <subcellularLocation>
        <location evidence="7">Cell inner membrane</location>
        <topology evidence="7">Single-pass type II membrane protein</topology>
    </subcellularLocation>
    <text evidence="7">Localizes to the division septum.</text>
</comment>
<feature type="coiled-coil region" evidence="7">
    <location>
        <begin position="29"/>
        <end position="70"/>
    </location>
</feature>
<dbReference type="GO" id="GO:0043093">
    <property type="term" value="P:FtsZ-dependent cytokinesis"/>
    <property type="evidence" value="ECO:0007669"/>
    <property type="project" value="UniProtKB-UniRule"/>
</dbReference>
<keyword evidence="7" id="KW-0997">Cell inner membrane</keyword>
<dbReference type="Proteomes" id="UP000184226">
    <property type="component" value="Unassembled WGS sequence"/>
</dbReference>
<protein>
    <recommendedName>
        <fullName evidence="7">Cell division protein FtsB</fullName>
    </recommendedName>
</protein>
<keyword evidence="1 7" id="KW-1003">Cell membrane</keyword>
<feature type="topological domain" description="Cytoplasmic" evidence="7">
    <location>
        <begin position="1"/>
        <end position="3"/>
    </location>
</feature>
<evidence type="ECO:0000256" key="7">
    <source>
        <dbReference type="HAMAP-Rule" id="MF_00599"/>
    </source>
</evidence>
<evidence type="ECO:0000256" key="6">
    <source>
        <dbReference type="ARBA" id="ARBA00023306"/>
    </source>
</evidence>
<keyword evidence="3 7" id="KW-0812">Transmembrane</keyword>
<evidence type="ECO:0000313" key="9">
    <source>
        <dbReference type="Proteomes" id="UP000184226"/>
    </source>
</evidence>
<organism evidence="8 9">
    <name type="scientific">Pollutimonas bauzanensis</name>
    <dbReference type="NCBI Taxonomy" id="658167"/>
    <lineage>
        <taxon>Bacteria</taxon>
        <taxon>Pseudomonadati</taxon>
        <taxon>Pseudomonadota</taxon>
        <taxon>Betaproteobacteria</taxon>
        <taxon>Burkholderiales</taxon>
        <taxon>Alcaligenaceae</taxon>
        <taxon>Pollutimonas</taxon>
    </lineage>
</organism>
<evidence type="ECO:0000256" key="2">
    <source>
        <dbReference type="ARBA" id="ARBA00022618"/>
    </source>
</evidence>
<dbReference type="AlphaFoldDB" id="A0A1M5ZV89"/>
<evidence type="ECO:0000256" key="3">
    <source>
        <dbReference type="ARBA" id="ARBA00022692"/>
    </source>
</evidence>
<feature type="topological domain" description="Periplasmic" evidence="7">
    <location>
        <begin position="22"/>
        <end position="108"/>
    </location>
</feature>
<dbReference type="NCBIfam" id="NF002058">
    <property type="entry name" value="PRK00888.1"/>
    <property type="match status" value="1"/>
</dbReference>
<dbReference type="GO" id="GO:0005886">
    <property type="term" value="C:plasma membrane"/>
    <property type="evidence" value="ECO:0007669"/>
    <property type="project" value="UniProtKB-SubCell"/>
</dbReference>
<keyword evidence="5 7" id="KW-0472">Membrane</keyword>
<dbReference type="STRING" id="658167.SAMN04488135_11916"/>
<dbReference type="HAMAP" id="MF_00599">
    <property type="entry name" value="FtsB"/>
    <property type="match status" value="1"/>
</dbReference>
<comment type="subunit">
    <text evidence="7">Part of a complex composed of FtsB, FtsL and FtsQ.</text>
</comment>
<accession>A0A1M5ZV89</accession>
<keyword evidence="2 7" id="KW-0132">Cell division</keyword>
<dbReference type="RefSeq" id="WP_073108931.1">
    <property type="nucleotide sequence ID" value="NZ_FQXE01000019.1"/>
</dbReference>
<keyword evidence="7" id="KW-0175">Coiled coil</keyword>
<dbReference type="InterPro" id="IPR007060">
    <property type="entry name" value="FtsL/DivIC"/>
</dbReference>
<evidence type="ECO:0000256" key="4">
    <source>
        <dbReference type="ARBA" id="ARBA00022989"/>
    </source>
</evidence>
<keyword evidence="6 7" id="KW-0131">Cell cycle</keyword>
<dbReference type="GO" id="GO:0032153">
    <property type="term" value="C:cell division site"/>
    <property type="evidence" value="ECO:0007669"/>
    <property type="project" value="UniProtKB-UniRule"/>
</dbReference>
<dbReference type="OrthoDB" id="7061211at2"/>
<dbReference type="EMBL" id="FQXE01000019">
    <property type="protein sequence ID" value="SHI28068.1"/>
    <property type="molecule type" value="Genomic_DNA"/>
</dbReference>
<dbReference type="Pfam" id="PF04977">
    <property type="entry name" value="DivIC"/>
    <property type="match status" value="1"/>
</dbReference>
<evidence type="ECO:0000256" key="5">
    <source>
        <dbReference type="ARBA" id="ARBA00023136"/>
    </source>
</evidence>
<dbReference type="PANTHER" id="PTHR37485">
    <property type="entry name" value="CELL DIVISION PROTEIN FTSB"/>
    <property type="match status" value="1"/>
</dbReference>